<organism evidence="7 8">
    <name type="scientific">Phaedon cochleariae</name>
    <name type="common">Mustard beetle</name>
    <dbReference type="NCBI Taxonomy" id="80249"/>
    <lineage>
        <taxon>Eukaryota</taxon>
        <taxon>Metazoa</taxon>
        <taxon>Ecdysozoa</taxon>
        <taxon>Arthropoda</taxon>
        <taxon>Hexapoda</taxon>
        <taxon>Insecta</taxon>
        <taxon>Pterygota</taxon>
        <taxon>Neoptera</taxon>
        <taxon>Endopterygota</taxon>
        <taxon>Coleoptera</taxon>
        <taxon>Polyphaga</taxon>
        <taxon>Cucujiformia</taxon>
        <taxon>Chrysomeloidea</taxon>
        <taxon>Chrysomelidae</taxon>
        <taxon>Chrysomelinae</taxon>
        <taxon>Chrysomelini</taxon>
        <taxon>Phaedon</taxon>
    </lineage>
</organism>
<reference evidence="7" key="2">
    <citation type="submission" date="2022-10" db="EMBL/GenBank/DDBJ databases">
        <authorList>
            <consortium name="ENA_rothamsted_submissions"/>
            <consortium name="culmorum"/>
            <person name="King R."/>
        </authorList>
    </citation>
    <scope>NUCLEOTIDE SEQUENCE</scope>
</reference>
<feature type="compositionally biased region" description="Low complexity" evidence="5">
    <location>
        <begin position="85"/>
        <end position="104"/>
    </location>
</feature>
<protein>
    <recommendedName>
        <fullName evidence="6">RING-type domain-containing protein</fullName>
    </recommendedName>
</protein>
<dbReference type="PANTHER" id="PTHR23041">
    <property type="entry name" value="RING FINGER DOMAIN-CONTAINING"/>
    <property type="match status" value="1"/>
</dbReference>
<feature type="compositionally biased region" description="Basic residues" evidence="5">
    <location>
        <begin position="48"/>
        <end position="64"/>
    </location>
</feature>
<dbReference type="PROSITE" id="PS00518">
    <property type="entry name" value="ZF_RING_1"/>
    <property type="match status" value="1"/>
</dbReference>
<dbReference type="InterPro" id="IPR017907">
    <property type="entry name" value="Znf_RING_CS"/>
</dbReference>
<dbReference type="SUPFAM" id="SSF57850">
    <property type="entry name" value="RING/U-box"/>
    <property type="match status" value="1"/>
</dbReference>
<dbReference type="PROSITE" id="PS50089">
    <property type="entry name" value="ZF_RING_2"/>
    <property type="match status" value="1"/>
</dbReference>
<evidence type="ECO:0000259" key="6">
    <source>
        <dbReference type="PROSITE" id="PS50089"/>
    </source>
</evidence>
<keyword evidence="1" id="KW-0479">Metal-binding</keyword>
<evidence type="ECO:0000256" key="1">
    <source>
        <dbReference type="ARBA" id="ARBA00022723"/>
    </source>
</evidence>
<dbReference type="OrthoDB" id="6105938at2759"/>
<dbReference type="GO" id="GO:0008270">
    <property type="term" value="F:zinc ion binding"/>
    <property type="evidence" value="ECO:0007669"/>
    <property type="project" value="UniProtKB-KW"/>
</dbReference>
<feature type="compositionally biased region" description="Polar residues" evidence="5">
    <location>
        <begin position="13"/>
        <end position="31"/>
    </location>
</feature>
<feature type="compositionally biased region" description="Polar residues" evidence="5">
    <location>
        <begin position="105"/>
        <end position="123"/>
    </location>
</feature>
<dbReference type="Gene3D" id="3.30.40.10">
    <property type="entry name" value="Zinc/RING finger domain, C3HC4 (zinc finger)"/>
    <property type="match status" value="1"/>
</dbReference>
<feature type="domain" description="RING-type" evidence="6">
    <location>
        <begin position="300"/>
        <end position="341"/>
    </location>
</feature>
<feature type="compositionally biased region" description="Basic and acidic residues" evidence="5">
    <location>
        <begin position="174"/>
        <end position="183"/>
    </location>
</feature>
<evidence type="ECO:0000256" key="5">
    <source>
        <dbReference type="SAM" id="MobiDB-lite"/>
    </source>
</evidence>
<dbReference type="PANTHER" id="PTHR23041:SF78">
    <property type="entry name" value="E3 UBIQUITIN-PROTEIN LIGASE RNF4"/>
    <property type="match status" value="1"/>
</dbReference>
<keyword evidence="2 4" id="KW-0863">Zinc-finger</keyword>
<gene>
    <name evidence="7" type="ORF">PHAECO_LOCUS10172</name>
</gene>
<keyword evidence="3" id="KW-0862">Zinc</keyword>
<dbReference type="Proteomes" id="UP001153737">
    <property type="component" value="Chromosome 6"/>
</dbReference>
<dbReference type="InterPro" id="IPR001841">
    <property type="entry name" value="Znf_RING"/>
</dbReference>
<reference evidence="7" key="1">
    <citation type="submission" date="2022-01" db="EMBL/GenBank/DDBJ databases">
        <authorList>
            <person name="King R."/>
        </authorList>
    </citation>
    <scope>NUCLEOTIDE SEQUENCE</scope>
</reference>
<feature type="region of interest" description="Disordered" evidence="5">
    <location>
        <begin position="48"/>
        <end position="126"/>
    </location>
</feature>
<evidence type="ECO:0000313" key="7">
    <source>
        <dbReference type="EMBL" id="CAH1173716.1"/>
    </source>
</evidence>
<dbReference type="InterPro" id="IPR047134">
    <property type="entry name" value="RNF4"/>
</dbReference>
<keyword evidence="8" id="KW-1185">Reference proteome</keyword>
<dbReference type="EMBL" id="OU896712">
    <property type="protein sequence ID" value="CAH1173716.1"/>
    <property type="molecule type" value="Genomic_DNA"/>
</dbReference>
<sequence>MSRRRNPRRSAAFFTSRNVSIGPESNSSDLSDASDGDFNLLEILLNLHRTRNAQKTRKPRKPKKSTTAAHGGTSSMGGRGGTSSGRGSKTQGRGARSRGRGIASQTLTSTQVGSQVGHSSCGSTPLDWESDIEVIEEDVKAIHQKDIENRVNTFFKSGNLMSDDEDDDLGLAKIPDKQPPKEPKEFYLLSDSDDEQPTVKDSVTCPQTVESQPNPVEIISINNDNDELMDIVDKILDCDDVPLEARLEVTNQPDKSWTEYKSKTEEILGSVNALLGELEEPKEKKEKVVQKSPEKSKPSCPICLEMLGGDVVAASTMCGHIFCHDCIKKVAQTSKTCPTCRKRVNLKQIHPLYL</sequence>
<feature type="compositionally biased region" description="Gly residues" evidence="5">
    <location>
        <begin position="74"/>
        <end position="84"/>
    </location>
</feature>
<evidence type="ECO:0000313" key="8">
    <source>
        <dbReference type="Proteomes" id="UP001153737"/>
    </source>
</evidence>
<dbReference type="Pfam" id="PF13639">
    <property type="entry name" value="zf-RING_2"/>
    <property type="match status" value="1"/>
</dbReference>
<dbReference type="InterPro" id="IPR013083">
    <property type="entry name" value="Znf_RING/FYVE/PHD"/>
</dbReference>
<evidence type="ECO:0000256" key="3">
    <source>
        <dbReference type="ARBA" id="ARBA00022833"/>
    </source>
</evidence>
<proteinExistence type="predicted"/>
<dbReference type="SMART" id="SM00184">
    <property type="entry name" value="RING"/>
    <property type="match status" value="1"/>
</dbReference>
<dbReference type="AlphaFoldDB" id="A0A9P0GVJ6"/>
<evidence type="ECO:0000256" key="2">
    <source>
        <dbReference type="ARBA" id="ARBA00022771"/>
    </source>
</evidence>
<name>A0A9P0GVJ6_PHACE</name>
<accession>A0A9P0GVJ6</accession>
<feature type="region of interest" description="Disordered" evidence="5">
    <location>
        <begin position="157"/>
        <end position="183"/>
    </location>
</feature>
<evidence type="ECO:0000256" key="4">
    <source>
        <dbReference type="PROSITE-ProRule" id="PRU00175"/>
    </source>
</evidence>
<feature type="region of interest" description="Disordered" evidence="5">
    <location>
        <begin position="1"/>
        <end position="33"/>
    </location>
</feature>